<reference evidence="1 2" key="1">
    <citation type="journal article" date="2022" name="New Phytol.">
        <title>Ecological generalism drives hyperdiversity of secondary metabolite gene clusters in xylarialean endophytes.</title>
        <authorList>
            <person name="Franco M.E.E."/>
            <person name="Wisecaver J.H."/>
            <person name="Arnold A.E."/>
            <person name="Ju Y.M."/>
            <person name="Slot J.C."/>
            <person name="Ahrendt S."/>
            <person name="Moore L.P."/>
            <person name="Eastman K.E."/>
            <person name="Scott K."/>
            <person name="Konkel Z."/>
            <person name="Mondo S.J."/>
            <person name="Kuo A."/>
            <person name="Hayes R.D."/>
            <person name="Haridas S."/>
            <person name="Andreopoulos B."/>
            <person name="Riley R."/>
            <person name="LaButti K."/>
            <person name="Pangilinan J."/>
            <person name="Lipzen A."/>
            <person name="Amirebrahimi M."/>
            <person name="Yan J."/>
            <person name="Adam C."/>
            <person name="Keymanesh K."/>
            <person name="Ng V."/>
            <person name="Louie K."/>
            <person name="Northen T."/>
            <person name="Drula E."/>
            <person name="Henrissat B."/>
            <person name="Hsieh H.M."/>
            <person name="Youens-Clark K."/>
            <person name="Lutzoni F."/>
            <person name="Miadlikowska J."/>
            <person name="Eastwood D.C."/>
            <person name="Hamelin R.C."/>
            <person name="Grigoriev I.V."/>
            <person name="U'Ren J.M."/>
        </authorList>
    </citation>
    <scope>NUCLEOTIDE SEQUENCE [LARGE SCALE GENOMIC DNA]</scope>
    <source>
        <strain evidence="1 2">CBS 119005</strain>
    </source>
</reference>
<dbReference type="Proteomes" id="UP001497700">
    <property type="component" value="Unassembled WGS sequence"/>
</dbReference>
<accession>A0ACB9Z7V8</accession>
<evidence type="ECO:0000313" key="2">
    <source>
        <dbReference type="Proteomes" id="UP001497700"/>
    </source>
</evidence>
<dbReference type="EMBL" id="MU393444">
    <property type="protein sequence ID" value="KAI4867787.1"/>
    <property type="molecule type" value="Genomic_DNA"/>
</dbReference>
<gene>
    <name evidence="1" type="ORF">F4820DRAFT_187752</name>
</gene>
<evidence type="ECO:0000313" key="1">
    <source>
        <dbReference type="EMBL" id="KAI4867787.1"/>
    </source>
</evidence>
<comment type="caution">
    <text evidence="1">The sequence shown here is derived from an EMBL/GenBank/DDBJ whole genome shotgun (WGS) entry which is preliminary data.</text>
</comment>
<name>A0ACB9Z7V8_9PEZI</name>
<sequence length="88" mass="10065">MYLAHGLGSWGVTVAWVGCLGRFIYRLMYEVYAICYNNANKSTTSTRPADERFRVGTRVTGVTGLSIYLYIYIYIRLLSVSVPVYMYV</sequence>
<proteinExistence type="predicted"/>
<keyword evidence="2" id="KW-1185">Reference proteome</keyword>
<organism evidence="1 2">
    <name type="scientific">Hypoxylon rubiginosum</name>
    <dbReference type="NCBI Taxonomy" id="110542"/>
    <lineage>
        <taxon>Eukaryota</taxon>
        <taxon>Fungi</taxon>
        <taxon>Dikarya</taxon>
        <taxon>Ascomycota</taxon>
        <taxon>Pezizomycotina</taxon>
        <taxon>Sordariomycetes</taxon>
        <taxon>Xylariomycetidae</taxon>
        <taxon>Xylariales</taxon>
        <taxon>Hypoxylaceae</taxon>
        <taxon>Hypoxylon</taxon>
    </lineage>
</organism>
<protein>
    <submittedName>
        <fullName evidence="1">Uncharacterized protein</fullName>
    </submittedName>
</protein>